<protein>
    <submittedName>
        <fullName evidence="2">Uncharacterized protein</fullName>
    </submittedName>
</protein>
<proteinExistence type="predicted"/>
<dbReference type="EMBL" id="WUEK01000016">
    <property type="protein sequence ID" value="MXG91935.1"/>
    <property type="molecule type" value="Genomic_DNA"/>
</dbReference>
<dbReference type="AlphaFoldDB" id="A0A6L7F3X3"/>
<name>A0A6L7F3X3_9ACTN</name>
<organism evidence="2 3">
    <name type="scientific">Nocardioides flavescens</name>
    <dbReference type="NCBI Taxonomy" id="2691959"/>
    <lineage>
        <taxon>Bacteria</taxon>
        <taxon>Bacillati</taxon>
        <taxon>Actinomycetota</taxon>
        <taxon>Actinomycetes</taxon>
        <taxon>Propionibacteriales</taxon>
        <taxon>Nocardioidaceae</taxon>
        <taxon>Nocardioides</taxon>
    </lineage>
</organism>
<accession>A0A6L7F3X3</accession>
<reference evidence="2 3" key="1">
    <citation type="submission" date="2019-12" db="EMBL/GenBank/DDBJ databases">
        <authorList>
            <person name="Kun Z."/>
        </authorList>
    </citation>
    <scope>NUCLEOTIDE SEQUENCE [LARGE SCALE GENOMIC DNA]</scope>
    <source>
        <strain evidence="2 3">YIM 123512</strain>
    </source>
</reference>
<evidence type="ECO:0000256" key="1">
    <source>
        <dbReference type="SAM" id="MobiDB-lite"/>
    </source>
</evidence>
<keyword evidence="3" id="KW-1185">Reference proteome</keyword>
<evidence type="ECO:0000313" key="3">
    <source>
        <dbReference type="Proteomes" id="UP000473325"/>
    </source>
</evidence>
<gene>
    <name evidence="2" type="ORF">GRQ65_20535</name>
</gene>
<feature type="compositionally biased region" description="Basic and acidic residues" evidence="1">
    <location>
        <begin position="139"/>
        <end position="152"/>
    </location>
</feature>
<sequence length="152" mass="16355">MHDHDAPVPALRVDPPLTATEIELLAGLAGWRGAVRRVLPPQPTPRSPWVPCRDGCCLRLARRHREEPAAWLRWLVREVLDPRAAPALRRAGRLGLAGGHAVGGEIPLAAGTGARLVVRANRVHEVPGAAASAARSTTRRAEVRSRDDDPPA</sequence>
<feature type="region of interest" description="Disordered" evidence="1">
    <location>
        <begin position="128"/>
        <end position="152"/>
    </location>
</feature>
<evidence type="ECO:0000313" key="2">
    <source>
        <dbReference type="EMBL" id="MXG91935.1"/>
    </source>
</evidence>
<dbReference type="Proteomes" id="UP000473325">
    <property type="component" value="Unassembled WGS sequence"/>
</dbReference>
<dbReference type="RefSeq" id="WP_160879868.1">
    <property type="nucleotide sequence ID" value="NZ_WUEK01000016.1"/>
</dbReference>
<comment type="caution">
    <text evidence="2">The sequence shown here is derived from an EMBL/GenBank/DDBJ whole genome shotgun (WGS) entry which is preliminary data.</text>
</comment>